<accession>A0A6L6XN40</accession>
<dbReference type="InterPro" id="IPR013783">
    <property type="entry name" value="Ig-like_fold"/>
</dbReference>
<keyword evidence="4 7" id="KW-0732">Signal</keyword>
<evidence type="ECO:0000256" key="4">
    <source>
        <dbReference type="ARBA" id="ARBA00022729"/>
    </source>
</evidence>
<dbReference type="Gene3D" id="2.60.40.10">
    <property type="entry name" value="Immunoglobulins"/>
    <property type="match status" value="13"/>
</dbReference>
<dbReference type="InterPro" id="IPR019931">
    <property type="entry name" value="LPXTG_anchor"/>
</dbReference>
<reference evidence="9 10" key="1">
    <citation type="submission" date="2019-10" db="EMBL/GenBank/DDBJ databases">
        <title>Roseburia spp. ameliorate alcoholic fatty liver via restoration of gut barrier function.</title>
        <authorList>
            <person name="Seo B."/>
            <person name="Ko G."/>
        </authorList>
    </citation>
    <scope>NUCLEOTIDE SEQUENCE [LARGE SCALE GENOMIC DNA]</scope>
    <source>
        <strain evidence="9 10">SNUG30017</strain>
    </source>
</reference>
<evidence type="ECO:0000256" key="7">
    <source>
        <dbReference type="SAM" id="SignalP"/>
    </source>
</evidence>
<comment type="similarity">
    <text evidence="1">Belongs to the serine-aspartate repeat-containing protein (SDr) family.</text>
</comment>
<evidence type="ECO:0000256" key="5">
    <source>
        <dbReference type="ARBA" id="ARBA00023088"/>
    </source>
</evidence>
<evidence type="ECO:0000313" key="9">
    <source>
        <dbReference type="EMBL" id="MVQ47195.1"/>
    </source>
</evidence>
<dbReference type="Pfam" id="PF17802">
    <property type="entry name" value="SpaA"/>
    <property type="match status" value="12"/>
</dbReference>
<dbReference type="InterPro" id="IPR041033">
    <property type="entry name" value="SpaA_PFL_dom_1"/>
</dbReference>
<comment type="caution">
    <text evidence="9">The sequence shown here is derived from an EMBL/GenBank/DDBJ whole genome shotgun (WGS) entry which is preliminary data.</text>
</comment>
<dbReference type="SUPFAM" id="SSF117074">
    <property type="entry name" value="Hypothetical protein PA1324"/>
    <property type="match status" value="1"/>
</dbReference>
<evidence type="ECO:0000256" key="6">
    <source>
        <dbReference type="SAM" id="Phobius"/>
    </source>
</evidence>
<dbReference type="Pfam" id="PF08341">
    <property type="entry name" value="TED"/>
    <property type="match status" value="1"/>
</dbReference>
<dbReference type="NCBIfam" id="TIGR01167">
    <property type="entry name" value="LPXTG_anchor"/>
    <property type="match status" value="1"/>
</dbReference>
<dbReference type="EMBL" id="WGGT01000025">
    <property type="protein sequence ID" value="MVQ47195.1"/>
    <property type="molecule type" value="Genomic_DNA"/>
</dbReference>
<organism evidence="9 10">
    <name type="scientific">Roseburia intestinalis</name>
    <dbReference type="NCBI Taxonomy" id="166486"/>
    <lineage>
        <taxon>Bacteria</taxon>
        <taxon>Bacillati</taxon>
        <taxon>Bacillota</taxon>
        <taxon>Clostridia</taxon>
        <taxon>Lachnospirales</taxon>
        <taxon>Lachnospiraceae</taxon>
        <taxon>Roseburia</taxon>
    </lineage>
</organism>
<dbReference type="Proteomes" id="UP000479531">
    <property type="component" value="Unassembled WGS sequence"/>
</dbReference>
<keyword evidence="6" id="KW-0472">Membrane</keyword>
<evidence type="ECO:0000313" key="10">
    <source>
        <dbReference type="Proteomes" id="UP000479531"/>
    </source>
</evidence>
<feature type="signal peptide" evidence="7">
    <location>
        <begin position="1"/>
        <end position="23"/>
    </location>
</feature>
<keyword evidence="6" id="KW-1133">Transmembrane helix</keyword>
<keyword evidence="6" id="KW-0812">Transmembrane</keyword>
<feature type="domain" description="Gram-positive cocci surface proteins LPxTG" evidence="8">
    <location>
        <begin position="1745"/>
        <end position="1783"/>
    </location>
</feature>
<evidence type="ECO:0000256" key="3">
    <source>
        <dbReference type="ARBA" id="ARBA00022525"/>
    </source>
</evidence>
<dbReference type="SUPFAM" id="SSF49478">
    <property type="entry name" value="Cna protein B-type domain"/>
    <property type="match status" value="3"/>
</dbReference>
<dbReference type="Pfam" id="PF00746">
    <property type="entry name" value="Gram_pos_anchor"/>
    <property type="match status" value="1"/>
</dbReference>
<gene>
    <name evidence="9" type="ORF">GCK47_16255</name>
</gene>
<keyword evidence="5" id="KW-0572">Peptidoglycan-anchor</keyword>
<feature type="transmembrane region" description="Helical" evidence="6">
    <location>
        <begin position="1755"/>
        <end position="1773"/>
    </location>
</feature>
<keyword evidence="2" id="KW-0134">Cell wall</keyword>
<keyword evidence="3" id="KW-0964">Secreted</keyword>
<protein>
    <submittedName>
        <fullName evidence="9">LPXTG cell wall anchor domain-containing protein</fullName>
    </submittedName>
</protein>
<evidence type="ECO:0000256" key="1">
    <source>
        <dbReference type="ARBA" id="ARBA00007257"/>
    </source>
</evidence>
<dbReference type="InterPro" id="IPR013552">
    <property type="entry name" value="Thioester_dom"/>
</dbReference>
<evidence type="ECO:0000256" key="2">
    <source>
        <dbReference type="ARBA" id="ARBA00022512"/>
    </source>
</evidence>
<sequence>MAGFLAVLTMFTTLFSNGTTAFAASPSANIAFWNASVKNTGEVSELKAGYNHGKILYSMIDGNAAYCMNFGLAADGGQLMNSYDNPSTSLSAAQEKQLAYCLYFGYGCNSATAPSNDQCDQYIATQAMVWAIVANLFGTGSDDSAANKLCASAPNPTNSYAYYTTLKNNISASYYATRPSFASATKSGATTYELKWNEGNKRFETTLNDSNGVLSNFDISLSGYSVEKSGNSVTIHTTSVNTTATTATMNSTAGVVETTSSCVFWLTGKSGYQEFISEKPSADPVSAYFKVKTENIGYGKITKQDEESGVKLSGAKYGIYTDSACTNKVDTITTGSDGTATSKALVAGTYYVKEIQAPKGYVISGKVHTLTVKAGQTTSFTATDKEQLGALTIYKEGEVLTGWNGSNFTYEVKKLPGATFKVTAGADIYKADGTKVYSKGDLIAENLVTGSDGLVVLTDLHLGSYVVTETKSIDGYTINPTPVPVNIEYKDQNVEVQYESATIQNTRQKAEVSVVKKDSDTANPLDGGKYTLYAGNDIKNYAGQVIVTKGTALQTVTTGEDGKAAYTLDLPIANSYYISESQAPYGYVRNSGDVYSFNFNYLPETTAKATFSHEFVNDRTTAKIHIFKVDKETGLPVPQGDATLEGAVYGLYARDDIMHPDGATGVVFNANDLVATMTTDANGDAEVNNLYLGNYYVKEITPPEGYLLDEEEHDVVCDYEGDLVAEVSRSTTSKEQVMKQPFQLIKVSDNGDDTEAPLLEKAGFTAYLKSSLSVKEDGGYDFDSATPVVIGANGETQLFTDEKGHLVTIPIPYGTYVVIETVTPHNMETIKPFEVHVTENHPTEPQVWRVFVDREFTAKLRVIKKDADTKMTVLIPNTEFKIFNMDTNKYVEMITTYPSKKVHTSFFTDADGDLILPDVLPLGNYRIEEVAAPFGYVLNENYVEVKVDTDTFYEVDPDTYEAIITVEYEDAPAVGELVIEKKGEVLDAYKGGLFADSEDKEFVYKEGTLAGAKFEIYAAEDIYTADMQTDENGNRNKYYAEGELVATVVTGEDGKAKVSDLPLGKYRVVEVEAPYGYVLNKEEQYVTFVYVDDKTPVIRESLTFANDRQKVDLSVAKLDGETGLPVSGAEFGLYAAEDIVNVDGKVIVEKDTLLEVAVSDANGDIQFVKDYPLGHYYAKEIKAPAGYVSCDDVIEFDAEYQGQEVKYATIIANFHNMPTTFEFTKEDITSGAELSGATLTVLDKDGNVVDTWTSKAGEAHVIKKLVVGESYVLREEFAPYGYLKASDVTFTVEDTEEIQSVVMKDEVPTGSIIINKDGEFLTDINLVKGKWYDFVFDYFKKSLAGVTFEVYAREDIVSPDGLDTVYYEADELVATIVTNDKGIAMISDLPLGKYYLVETATIEGFVLDNTPIEADLSYIDQNTKVVYAGMDVTNERQKVQITVIKKDAETKKSLEGAVFGLYAKEDIFDADGRLIVAADTFIEKAVTGADGTVTFISDLPLGQYYVKEMEAPAGYVKSDECFDVDASYQGDDVEVIEFEAEFENYPTKLEISKTDITGEHELKGAKLSIIDANGNVVYSWESDGTVHVIDRIPVGKYILREEIAPYGYRIANDVEFEVTETKEIQKVSMKDELVNGKIIIDKTDEYTKKGIAGVEFEIRDKDGNVIEKLVTDKNGHAESGELPIGVFKDGEFVEDIKYYVVETKAAEGYILDETVHEVVLQYDDAAPEVVTYTLNITNKPTEPKLPQTGDNFNPWLYGLLGLSALAAAAAVFFRKKKEDEETE</sequence>
<feature type="chain" id="PRO_5027036747" evidence="7">
    <location>
        <begin position="24"/>
        <end position="1783"/>
    </location>
</feature>
<proteinExistence type="inferred from homology"/>
<name>A0A6L6XN40_9FIRM</name>
<dbReference type="PROSITE" id="PS50847">
    <property type="entry name" value="GRAM_POS_ANCHORING"/>
    <property type="match status" value="1"/>
</dbReference>
<dbReference type="PANTHER" id="PTHR36108:SF13">
    <property type="entry name" value="COLOSSIN-B-RELATED"/>
    <property type="match status" value="1"/>
</dbReference>
<dbReference type="PANTHER" id="PTHR36108">
    <property type="entry name" value="COLOSSIN-B-RELATED"/>
    <property type="match status" value="1"/>
</dbReference>
<evidence type="ECO:0000259" key="8">
    <source>
        <dbReference type="PROSITE" id="PS50847"/>
    </source>
</evidence>